<keyword evidence="8" id="KW-1185">Reference proteome</keyword>
<organism evidence="7 8">
    <name type="scientific">Trichinella nelsoni</name>
    <dbReference type="NCBI Taxonomy" id="6336"/>
    <lineage>
        <taxon>Eukaryota</taxon>
        <taxon>Metazoa</taxon>
        <taxon>Ecdysozoa</taxon>
        <taxon>Nematoda</taxon>
        <taxon>Enoplea</taxon>
        <taxon>Dorylaimia</taxon>
        <taxon>Trichinellida</taxon>
        <taxon>Trichinellidae</taxon>
        <taxon>Trichinella</taxon>
    </lineage>
</organism>
<gene>
    <name evidence="7" type="primary">Higd2a</name>
    <name evidence="7" type="ORF">T07_5700</name>
</gene>
<dbReference type="GO" id="GO:0031966">
    <property type="term" value="C:mitochondrial membrane"/>
    <property type="evidence" value="ECO:0007669"/>
    <property type="project" value="UniProtKB-SubCell"/>
</dbReference>
<evidence type="ECO:0000313" key="7">
    <source>
        <dbReference type="EMBL" id="KRX20051.1"/>
    </source>
</evidence>
<dbReference type="PROSITE" id="PS51503">
    <property type="entry name" value="HIG1"/>
    <property type="match status" value="1"/>
</dbReference>
<feature type="domain" description="HIG1" evidence="6">
    <location>
        <begin position="13"/>
        <end position="104"/>
    </location>
</feature>
<comment type="caution">
    <text evidence="7">The sequence shown here is derived from an EMBL/GenBank/DDBJ whole genome shotgun (WGS) entry which is preliminary data.</text>
</comment>
<dbReference type="Proteomes" id="UP000054630">
    <property type="component" value="Unassembled WGS sequence"/>
</dbReference>
<comment type="subcellular location">
    <subcellularLocation>
        <location evidence="1">Mitochondrion membrane</location>
    </subcellularLocation>
</comment>
<dbReference type="InterPro" id="IPR007667">
    <property type="entry name" value="Hypoxia_induced_domain"/>
</dbReference>
<dbReference type="AlphaFoldDB" id="A0A0V0RZV9"/>
<keyword evidence="3 5" id="KW-1133">Transmembrane helix</keyword>
<name>A0A0V0RZV9_9BILA</name>
<evidence type="ECO:0000256" key="1">
    <source>
        <dbReference type="ARBA" id="ARBA00004325"/>
    </source>
</evidence>
<proteinExistence type="predicted"/>
<dbReference type="Pfam" id="PF04588">
    <property type="entry name" value="HIG_1_N"/>
    <property type="match status" value="1"/>
</dbReference>
<evidence type="ECO:0000259" key="6">
    <source>
        <dbReference type="PROSITE" id="PS51503"/>
    </source>
</evidence>
<evidence type="ECO:0000256" key="4">
    <source>
        <dbReference type="ARBA" id="ARBA00023136"/>
    </source>
</evidence>
<keyword evidence="2 5" id="KW-0812">Transmembrane</keyword>
<evidence type="ECO:0000256" key="5">
    <source>
        <dbReference type="SAM" id="Phobius"/>
    </source>
</evidence>
<evidence type="ECO:0000313" key="8">
    <source>
        <dbReference type="Proteomes" id="UP000054630"/>
    </source>
</evidence>
<feature type="transmembrane region" description="Helical" evidence="5">
    <location>
        <begin position="74"/>
        <end position="97"/>
    </location>
</feature>
<dbReference type="GO" id="GO:0097250">
    <property type="term" value="P:mitochondrial respirasome assembly"/>
    <property type="evidence" value="ECO:0007669"/>
    <property type="project" value="TreeGrafter"/>
</dbReference>
<sequence>MDDSNLRWVKKDLATVKRADASDPYLRTRERIQQITKMNPLIPVGIIGMWVALGKGLAAFMRGDRNASNKMMRYRIYFHVFTLVAITGSSVIAAAIIGTPEELQSDQRLES</sequence>
<dbReference type="OrthoDB" id="6604018at2759"/>
<evidence type="ECO:0000256" key="2">
    <source>
        <dbReference type="ARBA" id="ARBA00022692"/>
    </source>
</evidence>
<accession>A0A0V0RZV9</accession>
<dbReference type="Gene3D" id="6.10.140.1320">
    <property type="match status" value="1"/>
</dbReference>
<dbReference type="PANTHER" id="PTHR12297:SF18">
    <property type="entry name" value="HIG1 DOMAIN FAMILY MEMBER 2A"/>
    <property type="match status" value="1"/>
</dbReference>
<protein>
    <submittedName>
        <fullName evidence="7">HIG1 domain family member 2A</fullName>
    </submittedName>
</protein>
<evidence type="ECO:0000256" key="3">
    <source>
        <dbReference type="ARBA" id="ARBA00022989"/>
    </source>
</evidence>
<reference evidence="7 8" key="1">
    <citation type="submission" date="2015-01" db="EMBL/GenBank/DDBJ databases">
        <title>Evolution of Trichinella species and genotypes.</title>
        <authorList>
            <person name="Korhonen P.K."/>
            <person name="Edoardo P."/>
            <person name="Giuseppe L.R."/>
            <person name="Gasser R.B."/>
        </authorList>
    </citation>
    <scope>NUCLEOTIDE SEQUENCE [LARGE SCALE GENOMIC DNA]</scope>
    <source>
        <strain evidence="7">ISS37</strain>
    </source>
</reference>
<keyword evidence="4 5" id="KW-0472">Membrane</keyword>
<dbReference type="EMBL" id="JYDL01000053">
    <property type="protein sequence ID" value="KRX20051.1"/>
    <property type="molecule type" value="Genomic_DNA"/>
</dbReference>
<feature type="transmembrane region" description="Helical" evidence="5">
    <location>
        <begin position="41"/>
        <end position="62"/>
    </location>
</feature>
<dbReference type="InterPro" id="IPR050355">
    <property type="entry name" value="RCF1"/>
</dbReference>
<dbReference type="PANTHER" id="PTHR12297">
    <property type="entry name" value="HYPOXIA-INDUCBILE GENE 1 HIG1 -RELATED"/>
    <property type="match status" value="1"/>
</dbReference>
<dbReference type="STRING" id="6336.A0A0V0RZV9"/>